<sequence>MAALAQFAFDQTAHLTEAEVRLRLALAGRTEPRRLRSKHGKVGPFYLTPNPDGTYQMRPLLCPNDLTFDEQLDLKAAITTEQQP</sequence>
<name>A0A7U6M2U8_PSEPU</name>
<dbReference type="AlphaFoldDB" id="A0A7U6M2U8"/>
<organism evidence="1 2">
    <name type="scientific">Pseudomonas putida</name>
    <name type="common">Arthrobacter siderocapsulatus</name>
    <dbReference type="NCBI Taxonomy" id="303"/>
    <lineage>
        <taxon>Bacteria</taxon>
        <taxon>Pseudomonadati</taxon>
        <taxon>Pseudomonadota</taxon>
        <taxon>Gammaproteobacteria</taxon>
        <taxon>Pseudomonadales</taxon>
        <taxon>Pseudomonadaceae</taxon>
        <taxon>Pseudomonas</taxon>
    </lineage>
</organism>
<dbReference type="Proteomes" id="UP000464661">
    <property type="component" value="Chromosome"/>
</dbReference>
<gene>
    <name evidence="1" type="ORF">PPTS312_28770</name>
</gene>
<proteinExistence type="predicted"/>
<reference evidence="1 2" key="1">
    <citation type="submission" date="2020-01" db="EMBL/GenBank/DDBJ databases">
        <title>Complete Genome Sequence of Pseudomonas putida Strain TS312, Harboring the HdtS type N-acyl-homoserine Lactone Synthase, Isolated from a Paper Mill.</title>
        <authorList>
            <person name="Hosoe A."/>
            <person name="Suenaga T."/>
            <person name="Sugi T."/>
            <person name="Izumi T."/>
            <person name="Nagai N."/>
            <person name="Terada A."/>
        </authorList>
    </citation>
    <scope>NUCLEOTIDE SEQUENCE [LARGE SCALE GENOMIC DNA]</scope>
    <source>
        <strain evidence="1 2">TS312</strain>
    </source>
</reference>
<evidence type="ECO:0000313" key="2">
    <source>
        <dbReference type="Proteomes" id="UP000464661"/>
    </source>
</evidence>
<evidence type="ECO:0000313" key="1">
    <source>
        <dbReference type="EMBL" id="BBU44962.1"/>
    </source>
</evidence>
<accession>A0A7U6M2U8</accession>
<dbReference type="EMBL" id="AP022324">
    <property type="protein sequence ID" value="BBU44962.1"/>
    <property type="molecule type" value="Genomic_DNA"/>
</dbReference>
<protein>
    <submittedName>
        <fullName evidence="1">Uncharacterized protein</fullName>
    </submittedName>
</protein>